<protein>
    <submittedName>
        <fullName evidence="1">Uncharacterized protein</fullName>
    </submittedName>
</protein>
<sequence length="30" mass="3440">MPYHSGGSFLQIVMSVMCCIMPFQLQNDDF</sequence>
<reference evidence="1" key="2">
    <citation type="journal article" date="2015" name="Fish Shellfish Immunol.">
        <title>Early steps in the European eel (Anguilla anguilla)-Vibrio vulnificus interaction in the gills: Role of the RtxA13 toxin.</title>
        <authorList>
            <person name="Callol A."/>
            <person name="Pajuelo D."/>
            <person name="Ebbesson L."/>
            <person name="Teles M."/>
            <person name="MacKenzie S."/>
            <person name="Amaro C."/>
        </authorList>
    </citation>
    <scope>NUCLEOTIDE SEQUENCE</scope>
</reference>
<dbReference type="EMBL" id="GBXM01082532">
    <property type="protein sequence ID" value="JAH26045.1"/>
    <property type="molecule type" value="Transcribed_RNA"/>
</dbReference>
<proteinExistence type="predicted"/>
<reference evidence="1" key="1">
    <citation type="submission" date="2014-11" db="EMBL/GenBank/DDBJ databases">
        <authorList>
            <person name="Amaro Gonzalez C."/>
        </authorList>
    </citation>
    <scope>NUCLEOTIDE SEQUENCE</scope>
</reference>
<name>A0A0E9RC31_ANGAN</name>
<accession>A0A0E9RC31</accession>
<organism evidence="1">
    <name type="scientific">Anguilla anguilla</name>
    <name type="common">European freshwater eel</name>
    <name type="synonym">Muraena anguilla</name>
    <dbReference type="NCBI Taxonomy" id="7936"/>
    <lineage>
        <taxon>Eukaryota</taxon>
        <taxon>Metazoa</taxon>
        <taxon>Chordata</taxon>
        <taxon>Craniata</taxon>
        <taxon>Vertebrata</taxon>
        <taxon>Euteleostomi</taxon>
        <taxon>Actinopterygii</taxon>
        <taxon>Neopterygii</taxon>
        <taxon>Teleostei</taxon>
        <taxon>Anguilliformes</taxon>
        <taxon>Anguillidae</taxon>
        <taxon>Anguilla</taxon>
    </lineage>
</organism>
<dbReference type="AlphaFoldDB" id="A0A0E9RC31"/>
<evidence type="ECO:0000313" key="1">
    <source>
        <dbReference type="EMBL" id="JAH26045.1"/>
    </source>
</evidence>